<feature type="compositionally biased region" description="Basic residues" evidence="1">
    <location>
        <begin position="77"/>
        <end position="95"/>
    </location>
</feature>
<feature type="region of interest" description="Disordered" evidence="1">
    <location>
        <begin position="1"/>
        <end position="118"/>
    </location>
</feature>
<comment type="caution">
    <text evidence="2">The sequence shown here is derived from an EMBL/GenBank/DDBJ whole genome shotgun (WGS) entry which is preliminary data.</text>
</comment>
<evidence type="ECO:0000313" key="3">
    <source>
        <dbReference type="Proteomes" id="UP000029964"/>
    </source>
</evidence>
<sequence>MASSPPPNGNPNISPSKQTRIDIWRTEVAAAVTTPPDGPSSAAAPASSDSTTSSLLSSSSSSSSSYSHLHPSQQNQQHHRRRRRGLWRRLARRLSGRAGGDEEEDQVPGHAGAGGAWDHDDRTAMYRVVVLEEGERETRNRHIIVDDALIEEESDGHGARRGLKDKQARLERAARLLGQGGAGRIGDAS</sequence>
<evidence type="ECO:0000256" key="1">
    <source>
        <dbReference type="SAM" id="MobiDB-lite"/>
    </source>
</evidence>
<organism evidence="2 3">
    <name type="scientific">Hapsidospora chrysogenum (strain ATCC 11550 / CBS 779.69 / DSM 880 / IAM 14645 / JCM 23072 / IMI 49137)</name>
    <name type="common">Acremonium chrysogenum</name>
    <dbReference type="NCBI Taxonomy" id="857340"/>
    <lineage>
        <taxon>Eukaryota</taxon>
        <taxon>Fungi</taxon>
        <taxon>Dikarya</taxon>
        <taxon>Ascomycota</taxon>
        <taxon>Pezizomycotina</taxon>
        <taxon>Sordariomycetes</taxon>
        <taxon>Hypocreomycetidae</taxon>
        <taxon>Hypocreales</taxon>
        <taxon>Bionectriaceae</taxon>
        <taxon>Hapsidospora</taxon>
    </lineage>
</organism>
<reference evidence="3" key="1">
    <citation type="journal article" date="2014" name="Genome Announc.">
        <title>Genome sequence and annotation of Acremonium chrysogenum, producer of the beta-lactam antibiotic cephalosporin C.</title>
        <authorList>
            <person name="Terfehr D."/>
            <person name="Dahlmann T.A."/>
            <person name="Specht T."/>
            <person name="Zadra I."/>
            <person name="Kuernsteiner H."/>
            <person name="Kueck U."/>
        </authorList>
    </citation>
    <scope>NUCLEOTIDE SEQUENCE [LARGE SCALE GENOMIC DNA]</scope>
    <source>
        <strain evidence="3">ATCC 11550 / CBS 779.69 / DSM 880 / IAM 14645 / JCM 23072 / IMI 49137</strain>
    </source>
</reference>
<dbReference type="Proteomes" id="UP000029964">
    <property type="component" value="Unassembled WGS sequence"/>
</dbReference>
<accession>A0A086T8U8</accession>
<feature type="compositionally biased region" description="Low complexity" evidence="1">
    <location>
        <begin position="33"/>
        <end position="65"/>
    </location>
</feature>
<evidence type="ECO:0000313" key="2">
    <source>
        <dbReference type="EMBL" id="KFH45780.1"/>
    </source>
</evidence>
<proteinExistence type="predicted"/>
<protein>
    <submittedName>
        <fullName evidence="2">Uncharacterized protein</fullName>
    </submittedName>
</protein>
<dbReference type="AlphaFoldDB" id="A0A086T8U8"/>
<dbReference type="HOGENOM" id="CLU_1556279_0_0_1"/>
<gene>
    <name evidence="2" type="ORF">ACRE_034170</name>
</gene>
<feature type="compositionally biased region" description="Polar residues" evidence="1">
    <location>
        <begin position="66"/>
        <end position="76"/>
    </location>
</feature>
<keyword evidence="3" id="KW-1185">Reference proteome</keyword>
<dbReference type="EMBL" id="JPKY01000027">
    <property type="protein sequence ID" value="KFH45780.1"/>
    <property type="molecule type" value="Genomic_DNA"/>
</dbReference>
<name>A0A086T8U8_HAPC1</name>